<evidence type="ECO:0000256" key="4">
    <source>
        <dbReference type="ARBA" id="ARBA00022989"/>
    </source>
</evidence>
<sequence>MLKLYFLTAFRSLRRNKSYSILNIAGLALGITCSILLFLVITHELSYDRFHSKADRIYRVNTHMNFGDGLDKNPGTRYPLPALLRANGLLGFEAITHVSAESDAQITIGGDISGTKKNFLETGSIVFAEPEFFDIFDFDTGGSAARQSLAKPNTVVLTQSLADKYFPGGSAVGKVFKYNNLLTLKVGAIIPDFPSNTDFPFIMLISYSSFKNYTDLDLSTYNVLSSNHQLFVVLPEGASAEAKAAELSDFYNRNKPDDKLVKETFMLQPLSNLHYNVDYGNFGNRTISKEMIWSMMFIGFFLVLVACINFINLATAQAVKRAKEVGVRKVLGSSKKQLMVQLMAETFLITLFATFLSIILVELSLPYLNDLLELQIEFLILKNPALLLFLVSEVLFVTLLAGLYPAIILARFEPLTALKSRITTQQVAGFSLRQALVVLQFTICQILIICTILVNDQMEYFKSKELGFDKNAVVTVQLPNQAGKKIQPLRDVMLQNPAIINVSFAGAPPSSNITWGSNFKFDNSSEDATFQANMKHADENYLELFDIKLAAGRSYTNTDSAAFIINETMRRKLGIPTAADALGRTITIGNKNFKAPIIGVVEDFHQNPLHLPIDPTIMVVNPKAYMFLSAKIDMSRKQEALQHLEKVWQMAYPDDVFSYEFLDETIANFYRDEARQNKLFKIFSFIAIFIGCLGLYGLVAFMAAQRTKEVGIRKVLGASVFSIAILFSKEFIKLVLIAFVLATPIAYYIISNWLEDFSYRVTIGYWPFILSGVATLLIALLTMSTKAIQAALTNPVLSLKTE</sequence>
<evidence type="ECO:0000256" key="6">
    <source>
        <dbReference type="SAM" id="Phobius"/>
    </source>
</evidence>
<evidence type="ECO:0000259" key="8">
    <source>
        <dbReference type="Pfam" id="PF12704"/>
    </source>
</evidence>
<evidence type="ECO:0000313" key="9">
    <source>
        <dbReference type="EMBL" id="RIJ41909.1"/>
    </source>
</evidence>
<feature type="domain" description="ABC3 transporter permease C-terminal" evidence="7">
    <location>
        <begin position="296"/>
        <end position="414"/>
    </location>
</feature>
<keyword evidence="4 6" id="KW-1133">Transmembrane helix</keyword>
<protein>
    <recommendedName>
        <fullName evidence="11">ABC transporter permease</fullName>
    </recommendedName>
</protein>
<evidence type="ECO:0008006" key="11">
    <source>
        <dbReference type="Google" id="ProtNLM"/>
    </source>
</evidence>
<dbReference type="EMBL" id="QWGE01000002">
    <property type="protein sequence ID" value="RIJ41909.1"/>
    <property type="molecule type" value="Genomic_DNA"/>
</dbReference>
<keyword evidence="2" id="KW-1003">Cell membrane</keyword>
<dbReference type="Pfam" id="PF02687">
    <property type="entry name" value="FtsX"/>
    <property type="match status" value="2"/>
</dbReference>
<keyword evidence="5 6" id="KW-0472">Membrane</keyword>
<feature type="domain" description="ABC3 transporter permease C-terminal" evidence="7">
    <location>
        <begin position="682"/>
        <end position="790"/>
    </location>
</feature>
<dbReference type="InterPro" id="IPR003838">
    <property type="entry name" value="ABC3_permease_C"/>
</dbReference>
<feature type="transmembrane region" description="Helical" evidence="6">
    <location>
        <begin position="20"/>
        <end position="41"/>
    </location>
</feature>
<feature type="transmembrane region" description="Helical" evidence="6">
    <location>
        <begin position="346"/>
        <end position="365"/>
    </location>
</feature>
<evidence type="ECO:0000313" key="10">
    <source>
        <dbReference type="Proteomes" id="UP000266005"/>
    </source>
</evidence>
<feature type="transmembrane region" description="Helical" evidence="6">
    <location>
        <begin position="386"/>
        <end position="412"/>
    </location>
</feature>
<feature type="domain" description="MacB-like periplasmic core" evidence="8">
    <location>
        <begin position="20"/>
        <end position="248"/>
    </location>
</feature>
<evidence type="ECO:0000256" key="3">
    <source>
        <dbReference type="ARBA" id="ARBA00022692"/>
    </source>
</evidence>
<dbReference type="GO" id="GO:0022857">
    <property type="term" value="F:transmembrane transporter activity"/>
    <property type="evidence" value="ECO:0007669"/>
    <property type="project" value="TreeGrafter"/>
</dbReference>
<feature type="transmembrane region" description="Helical" evidence="6">
    <location>
        <begin position="291"/>
        <end position="311"/>
    </location>
</feature>
<dbReference type="Proteomes" id="UP000266005">
    <property type="component" value="Unassembled WGS sequence"/>
</dbReference>
<feature type="transmembrane region" description="Helical" evidence="6">
    <location>
        <begin position="734"/>
        <end position="751"/>
    </location>
</feature>
<gene>
    <name evidence="9" type="ORF">D1627_07840</name>
</gene>
<feature type="transmembrane region" description="Helical" evidence="6">
    <location>
        <begin position="432"/>
        <end position="454"/>
    </location>
</feature>
<name>A0A399SGG3_9BACT</name>
<dbReference type="AlphaFoldDB" id="A0A399SGG3"/>
<reference evidence="10" key="1">
    <citation type="submission" date="2018-08" db="EMBL/GenBank/DDBJ databases">
        <title>Mucilaginibacter sp. MYSH2.</title>
        <authorList>
            <person name="Seo T."/>
        </authorList>
    </citation>
    <scope>NUCLEOTIDE SEQUENCE [LARGE SCALE GENOMIC DNA]</scope>
    <source>
        <strain evidence="10">KIRAN</strain>
    </source>
</reference>
<evidence type="ECO:0000256" key="5">
    <source>
        <dbReference type="ARBA" id="ARBA00023136"/>
    </source>
</evidence>
<evidence type="ECO:0000259" key="7">
    <source>
        <dbReference type="Pfam" id="PF02687"/>
    </source>
</evidence>
<dbReference type="PANTHER" id="PTHR30572:SF18">
    <property type="entry name" value="ABC-TYPE MACROLIDE FAMILY EXPORT SYSTEM PERMEASE COMPONENT 2"/>
    <property type="match status" value="1"/>
</dbReference>
<dbReference type="RefSeq" id="WP_119431653.1">
    <property type="nucleotide sequence ID" value="NZ_QWGE01000002.1"/>
</dbReference>
<dbReference type="Pfam" id="PF12704">
    <property type="entry name" value="MacB_PCD"/>
    <property type="match status" value="2"/>
</dbReference>
<keyword evidence="3 6" id="KW-0812">Transmembrane</keyword>
<evidence type="ECO:0000256" key="1">
    <source>
        <dbReference type="ARBA" id="ARBA00004651"/>
    </source>
</evidence>
<feature type="transmembrane region" description="Helical" evidence="6">
    <location>
        <begin position="679"/>
        <end position="704"/>
    </location>
</feature>
<feature type="transmembrane region" description="Helical" evidence="6">
    <location>
        <begin position="763"/>
        <end position="783"/>
    </location>
</feature>
<comment type="caution">
    <text evidence="9">The sequence shown here is derived from an EMBL/GenBank/DDBJ whole genome shotgun (WGS) entry which is preliminary data.</text>
</comment>
<dbReference type="PANTHER" id="PTHR30572">
    <property type="entry name" value="MEMBRANE COMPONENT OF TRANSPORTER-RELATED"/>
    <property type="match status" value="1"/>
</dbReference>
<dbReference type="OrthoDB" id="5933722at2"/>
<comment type="subcellular location">
    <subcellularLocation>
        <location evidence="1">Cell membrane</location>
        <topology evidence="1">Multi-pass membrane protein</topology>
    </subcellularLocation>
</comment>
<proteinExistence type="predicted"/>
<keyword evidence="10" id="KW-1185">Reference proteome</keyword>
<dbReference type="GO" id="GO:0005886">
    <property type="term" value="C:plasma membrane"/>
    <property type="evidence" value="ECO:0007669"/>
    <property type="project" value="UniProtKB-SubCell"/>
</dbReference>
<dbReference type="InterPro" id="IPR050250">
    <property type="entry name" value="Macrolide_Exporter_MacB"/>
</dbReference>
<dbReference type="InterPro" id="IPR025857">
    <property type="entry name" value="MacB_PCD"/>
</dbReference>
<organism evidence="9 10">
    <name type="scientific">Pontibacter oryzae</name>
    <dbReference type="NCBI Taxonomy" id="2304593"/>
    <lineage>
        <taxon>Bacteria</taxon>
        <taxon>Pseudomonadati</taxon>
        <taxon>Bacteroidota</taxon>
        <taxon>Cytophagia</taxon>
        <taxon>Cytophagales</taxon>
        <taxon>Hymenobacteraceae</taxon>
        <taxon>Pontibacter</taxon>
    </lineage>
</organism>
<accession>A0A399SGG3</accession>
<evidence type="ECO:0000256" key="2">
    <source>
        <dbReference type="ARBA" id="ARBA00022475"/>
    </source>
</evidence>
<feature type="domain" description="MacB-like periplasmic core" evidence="8">
    <location>
        <begin position="471"/>
        <end position="619"/>
    </location>
</feature>